<dbReference type="InterPro" id="IPR003439">
    <property type="entry name" value="ABC_transporter-like_ATP-bd"/>
</dbReference>
<dbReference type="InterPro" id="IPR027417">
    <property type="entry name" value="P-loop_NTPase"/>
</dbReference>
<dbReference type="EMBL" id="JAEKJA010000012">
    <property type="protein sequence ID" value="MBJ3776995.1"/>
    <property type="molecule type" value="Genomic_DNA"/>
</dbReference>
<comment type="similarity">
    <text evidence="2">Belongs to the ABC transporter superfamily.</text>
</comment>
<accession>A0A934MHJ0</accession>
<evidence type="ECO:0000313" key="10">
    <source>
        <dbReference type="Proteomes" id="UP000609531"/>
    </source>
</evidence>
<name>A0A934MHJ0_9HYPH</name>
<dbReference type="InterPro" id="IPR003593">
    <property type="entry name" value="AAA+_ATPase"/>
</dbReference>
<protein>
    <submittedName>
        <fullName evidence="9">ABC transporter ATP-binding protein</fullName>
    </submittedName>
</protein>
<feature type="non-terminal residue" evidence="9">
    <location>
        <position position="173"/>
    </location>
</feature>
<dbReference type="RefSeq" id="WP_198882901.1">
    <property type="nucleotide sequence ID" value="NZ_JAEKJA010000012.1"/>
</dbReference>
<dbReference type="GO" id="GO:0005886">
    <property type="term" value="C:plasma membrane"/>
    <property type="evidence" value="ECO:0007669"/>
    <property type="project" value="UniProtKB-SubCell"/>
</dbReference>
<dbReference type="SUPFAM" id="SSF52540">
    <property type="entry name" value="P-loop containing nucleoside triphosphate hydrolases"/>
    <property type="match status" value="1"/>
</dbReference>
<dbReference type="PANTHER" id="PTHR43297">
    <property type="entry name" value="OLIGOPEPTIDE TRANSPORT ATP-BINDING PROTEIN APPD"/>
    <property type="match status" value="1"/>
</dbReference>
<dbReference type="Pfam" id="PF00005">
    <property type="entry name" value="ABC_tran"/>
    <property type="match status" value="1"/>
</dbReference>
<gene>
    <name evidence="9" type="ORF">JCR33_14910</name>
</gene>
<dbReference type="AlphaFoldDB" id="A0A934MHJ0"/>
<organism evidence="9 10">
    <name type="scientific">Acuticoccus mangrovi</name>
    <dbReference type="NCBI Taxonomy" id="2796142"/>
    <lineage>
        <taxon>Bacteria</taxon>
        <taxon>Pseudomonadati</taxon>
        <taxon>Pseudomonadota</taxon>
        <taxon>Alphaproteobacteria</taxon>
        <taxon>Hyphomicrobiales</taxon>
        <taxon>Amorphaceae</taxon>
        <taxon>Acuticoccus</taxon>
    </lineage>
</organism>
<proteinExistence type="inferred from homology"/>
<keyword evidence="10" id="KW-1185">Reference proteome</keyword>
<reference evidence="9" key="1">
    <citation type="submission" date="2020-12" db="EMBL/GenBank/DDBJ databases">
        <title>Bacterial taxonomy.</title>
        <authorList>
            <person name="Pan X."/>
        </authorList>
    </citation>
    <scope>NUCLEOTIDE SEQUENCE</scope>
    <source>
        <strain evidence="9">B2012</strain>
    </source>
</reference>
<dbReference type="InterPro" id="IPR050388">
    <property type="entry name" value="ABC_Ni/Peptide_Import"/>
</dbReference>
<dbReference type="PANTHER" id="PTHR43297:SF2">
    <property type="entry name" value="DIPEPTIDE TRANSPORT ATP-BINDING PROTEIN DPPD"/>
    <property type="match status" value="1"/>
</dbReference>
<evidence type="ECO:0000256" key="2">
    <source>
        <dbReference type="ARBA" id="ARBA00005417"/>
    </source>
</evidence>
<keyword evidence="5" id="KW-0547">Nucleotide-binding</keyword>
<keyword evidence="6 9" id="KW-0067">ATP-binding</keyword>
<sequence length="173" mass="18783">MSPVLDIVGLRVELPTEHGRLHAVRGVDLTIAAGETLSVVGESGCGKSLTALSVMGLLPRGARMRADRLTVAGHECARNRRALARMWGREMAIIFQDPTTALNPTLTVGRQLTEGVILTERLTRALATERAVALLDRVGIPRAADRLGQYPHEFSGGQRQRIMIAMALMGRPR</sequence>
<dbReference type="SMART" id="SM00382">
    <property type="entry name" value="AAA"/>
    <property type="match status" value="1"/>
</dbReference>
<keyword evidence="4" id="KW-1003">Cell membrane</keyword>
<comment type="subcellular location">
    <subcellularLocation>
        <location evidence="1">Cell inner membrane</location>
        <topology evidence="1">Peripheral membrane protein</topology>
    </subcellularLocation>
</comment>
<dbReference type="GO" id="GO:0005524">
    <property type="term" value="F:ATP binding"/>
    <property type="evidence" value="ECO:0007669"/>
    <property type="project" value="UniProtKB-KW"/>
</dbReference>
<evidence type="ECO:0000256" key="5">
    <source>
        <dbReference type="ARBA" id="ARBA00022741"/>
    </source>
</evidence>
<dbReference type="Proteomes" id="UP000609531">
    <property type="component" value="Unassembled WGS sequence"/>
</dbReference>
<dbReference type="Gene3D" id="3.40.50.300">
    <property type="entry name" value="P-loop containing nucleotide triphosphate hydrolases"/>
    <property type="match status" value="1"/>
</dbReference>
<evidence type="ECO:0000256" key="6">
    <source>
        <dbReference type="ARBA" id="ARBA00022840"/>
    </source>
</evidence>
<evidence type="ECO:0000259" key="8">
    <source>
        <dbReference type="SMART" id="SM00382"/>
    </source>
</evidence>
<comment type="caution">
    <text evidence="9">The sequence shown here is derived from an EMBL/GenBank/DDBJ whole genome shotgun (WGS) entry which is preliminary data.</text>
</comment>
<keyword evidence="3" id="KW-0813">Transport</keyword>
<evidence type="ECO:0000256" key="7">
    <source>
        <dbReference type="ARBA" id="ARBA00023136"/>
    </source>
</evidence>
<evidence type="ECO:0000256" key="1">
    <source>
        <dbReference type="ARBA" id="ARBA00004417"/>
    </source>
</evidence>
<keyword evidence="7" id="KW-0472">Membrane</keyword>
<dbReference type="GO" id="GO:0016887">
    <property type="term" value="F:ATP hydrolysis activity"/>
    <property type="evidence" value="ECO:0007669"/>
    <property type="project" value="InterPro"/>
</dbReference>
<evidence type="ECO:0000256" key="3">
    <source>
        <dbReference type="ARBA" id="ARBA00022448"/>
    </source>
</evidence>
<evidence type="ECO:0000313" key="9">
    <source>
        <dbReference type="EMBL" id="MBJ3776995.1"/>
    </source>
</evidence>
<feature type="domain" description="AAA+ ATPase" evidence="8">
    <location>
        <begin position="33"/>
        <end position="144"/>
    </location>
</feature>
<evidence type="ECO:0000256" key="4">
    <source>
        <dbReference type="ARBA" id="ARBA00022475"/>
    </source>
</evidence>